<keyword evidence="1" id="KW-0732">Signal</keyword>
<evidence type="ECO:0000256" key="1">
    <source>
        <dbReference type="SAM" id="SignalP"/>
    </source>
</evidence>
<proteinExistence type="predicted"/>
<dbReference type="AlphaFoldDB" id="A0A8T0MQ51"/>
<feature type="signal peptide" evidence="1">
    <location>
        <begin position="1"/>
        <end position="17"/>
    </location>
</feature>
<evidence type="ECO:0000313" key="2">
    <source>
        <dbReference type="EMBL" id="KAG2537499.1"/>
    </source>
</evidence>
<evidence type="ECO:0000313" key="3">
    <source>
        <dbReference type="Proteomes" id="UP000823388"/>
    </source>
</evidence>
<keyword evidence="3" id="KW-1185">Reference proteome</keyword>
<evidence type="ECO:0008006" key="4">
    <source>
        <dbReference type="Google" id="ProtNLM"/>
    </source>
</evidence>
<accession>A0A8T0MQ51</accession>
<gene>
    <name evidence="2" type="ORF">PVAP13_9NG301800</name>
</gene>
<dbReference type="EMBL" id="CM029054">
    <property type="protein sequence ID" value="KAG2537499.1"/>
    <property type="molecule type" value="Genomic_DNA"/>
</dbReference>
<sequence>MAMVVLAHGGLLVGVGCRRVEWQLRRVRRRRTPCRACREPGTATPVTVLRLWLFGGCQENNHASTYRCHDDFCFNEFEEPDIWRQLARVYLQECCICLSL</sequence>
<reference evidence="2" key="1">
    <citation type="submission" date="2020-05" db="EMBL/GenBank/DDBJ databases">
        <title>WGS assembly of Panicum virgatum.</title>
        <authorList>
            <person name="Lovell J.T."/>
            <person name="Jenkins J."/>
            <person name="Shu S."/>
            <person name="Juenger T.E."/>
            <person name="Schmutz J."/>
        </authorList>
    </citation>
    <scope>NUCLEOTIDE SEQUENCE</scope>
    <source>
        <strain evidence="2">AP13</strain>
    </source>
</reference>
<comment type="caution">
    <text evidence="2">The sequence shown here is derived from an EMBL/GenBank/DDBJ whole genome shotgun (WGS) entry which is preliminary data.</text>
</comment>
<protein>
    <recommendedName>
        <fullName evidence="4">Secreted protein</fullName>
    </recommendedName>
</protein>
<dbReference type="Proteomes" id="UP000823388">
    <property type="component" value="Chromosome 9N"/>
</dbReference>
<organism evidence="2 3">
    <name type="scientific">Panicum virgatum</name>
    <name type="common">Blackwell switchgrass</name>
    <dbReference type="NCBI Taxonomy" id="38727"/>
    <lineage>
        <taxon>Eukaryota</taxon>
        <taxon>Viridiplantae</taxon>
        <taxon>Streptophyta</taxon>
        <taxon>Embryophyta</taxon>
        <taxon>Tracheophyta</taxon>
        <taxon>Spermatophyta</taxon>
        <taxon>Magnoliopsida</taxon>
        <taxon>Liliopsida</taxon>
        <taxon>Poales</taxon>
        <taxon>Poaceae</taxon>
        <taxon>PACMAD clade</taxon>
        <taxon>Panicoideae</taxon>
        <taxon>Panicodae</taxon>
        <taxon>Paniceae</taxon>
        <taxon>Panicinae</taxon>
        <taxon>Panicum</taxon>
        <taxon>Panicum sect. Hiantes</taxon>
    </lineage>
</organism>
<name>A0A8T0MQ51_PANVG</name>
<feature type="chain" id="PRO_5035755099" description="Secreted protein" evidence="1">
    <location>
        <begin position="18"/>
        <end position="100"/>
    </location>
</feature>